<evidence type="ECO:0000313" key="5">
    <source>
        <dbReference type="WBParaSite" id="Gr19_v10_g55.t1"/>
    </source>
</evidence>
<feature type="signal peptide" evidence="3">
    <location>
        <begin position="1"/>
        <end position="27"/>
    </location>
</feature>
<feature type="region of interest" description="Disordered" evidence="1">
    <location>
        <begin position="115"/>
        <end position="174"/>
    </location>
</feature>
<reference evidence="5" key="1">
    <citation type="submission" date="2022-11" db="UniProtKB">
        <authorList>
            <consortium name="WormBaseParasite"/>
        </authorList>
    </citation>
    <scope>IDENTIFICATION</scope>
</reference>
<dbReference type="AlphaFoldDB" id="A0A914HZF3"/>
<evidence type="ECO:0000313" key="4">
    <source>
        <dbReference type="Proteomes" id="UP000887572"/>
    </source>
</evidence>
<name>A0A914HZF3_GLORO</name>
<evidence type="ECO:0000256" key="3">
    <source>
        <dbReference type="SAM" id="SignalP"/>
    </source>
</evidence>
<evidence type="ECO:0000256" key="2">
    <source>
        <dbReference type="SAM" id="Phobius"/>
    </source>
</evidence>
<feature type="transmembrane region" description="Helical" evidence="2">
    <location>
        <begin position="63"/>
        <end position="90"/>
    </location>
</feature>
<feature type="compositionally biased region" description="Polar residues" evidence="1">
    <location>
        <begin position="141"/>
        <end position="174"/>
    </location>
</feature>
<keyword evidence="2" id="KW-0472">Membrane</keyword>
<dbReference type="WBParaSite" id="Gr19_v10_g55.t1">
    <property type="protein sequence ID" value="Gr19_v10_g55.t1"/>
    <property type="gene ID" value="Gr19_v10_g55"/>
</dbReference>
<keyword evidence="4" id="KW-1185">Reference proteome</keyword>
<evidence type="ECO:0000256" key="1">
    <source>
        <dbReference type="SAM" id="MobiDB-lite"/>
    </source>
</evidence>
<proteinExistence type="predicted"/>
<sequence length="174" mass="18842">MASFVHQTSRSLLFIVAFLLIIGCCFGADDEEPHKPLSKSSSDDNDSPKSGINKSFVPYKSMLFYVLIGITVFLIVLLCIIVALVALLCYRRRRSRDTINGEAEFAATSNSVASGAKGARVSPTNTMETASKKDSRWVPSSLLSKASTKMPSSFLSKASTKMPSSFLSKASTKK</sequence>
<keyword evidence="2" id="KW-0812">Transmembrane</keyword>
<dbReference type="Proteomes" id="UP000887572">
    <property type="component" value="Unplaced"/>
</dbReference>
<protein>
    <submittedName>
        <fullName evidence="5">Transmembrane protein</fullName>
    </submittedName>
</protein>
<organism evidence="4 5">
    <name type="scientific">Globodera rostochiensis</name>
    <name type="common">Golden nematode worm</name>
    <name type="synonym">Heterodera rostochiensis</name>
    <dbReference type="NCBI Taxonomy" id="31243"/>
    <lineage>
        <taxon>Eukaryota</taxon>
        <taxon>Metazoa</taxon>
        <taxon>Ecdysozoa</taxon>
        <taxon>Nematoda</taxon>
        <taxon>Chromadorea</taxon>
        <taxon>Rhabditida</taxon>
        <taxon>Tylenchina</taxon>
        <taxon>Tylenchomorpha</taxon>
        <taxon>Tylenchoidea</taxon>
        <taxon>Heteroderidae</taxon>
        <taxon>Heteroderinae</taxon>
        <taxon>Globodera</taxon>
    </lineage>
</organism>
<keyword evidence="2" id="KW-1133">Transmembrane helix</keyword>
<keyword evidence="3" id="KW-0732">Signal</keyword>
<feature type="chain" id="PRO_5037631476" evidence="3">
    <location>
        <begin position="28"/>
        <end position="174"/>
    </location>
</feature>
<accession>A0A914HZF3</accession>